<protein>
    <recommendedName>
        <fullName evidence="3">Phosphomannomutase</fullName>
    </recommendedName>
</protein>
<organism evidence="1 2">
    <name type="scientific">Candidatus Kaiserbacteria bacterium RIFCSPLOWO2_01_FULL_54_24</name>
    <dbReference type="NCBI Taxonomy" id="1798515"/>
    <lineage>
        <taxon>Bacteria</taxon>
        <taxon>Candidatus Kaiseribacteriota</taxon>
    </lineage>
</organism>
<dbReference type="SUPFAM" id="SSF56784">
    <property type="entry name" value="HAD-like"/>
    <property type="match status" value="1"/>
</dbReference>
<dbReference type="InterPro" id="IPR023214">
    <property type="entry name" value="HAD_sf"/>
</dbReference>
<dbReference type="STRING" id="1798515.A3B35_00840"/>
<dbReference type="EMBL" id="MFMC01000031">
    <property type="protein sequence ID" value="OGG76934.1"/>
    <property type="molecule type" value="Genomic_DNA"/>
</dbReference>
<dbReference type="InterPro" id="IPR006379">
    <property type="entry name" value="HAD-SF_hydro_IIB"/>
</dbReference>
<dbReference type="GO" id="GO:0005829">
    <property type="term" value="C:cytosol"/>
    <property type="evidence" value="ECO:0007669"/>
    <property type="project" value="TreeGrafter"/>
</dbReference>
<dbReference type="PANTHER" id="PTHR10000">
    <property type="entry name" value="PHOSPHOSERINE PHOSPHATASE"/>
    <property type="match status" value="1"/>
</dbReference>
<evidence type="ECO:0008006" key="3">
    <source>
        <dbReference type="Google" id="ProtNLM"/>
    </source>
</evidence>
<dbReference type="InterPro" id="IPR036412">
    <property type="entry name" value="HAD-like_sf"/>
</dbReference>
<accession>A0A1F6ETG9</accession>
<evidence type="ECO:0000313" key="1">
    <source>
        <dbReference type="EMBL" id="OGG76934.1"/>
    </source>
</evidence>
<dbReference type="InterPro" id="IPR043169">
    <property type="entry name" value="PMM_cap"/>
</dbReference>
<dbReference type="AlphaFoldDB" id="A0A1F6ETG9"/>
<evidence type="ECO:0000313" key="2">
    <source>
        <dbReference type="Proteomes" id="UP000177215"/>
    </source>
</evidence>
<comment type="caution">
    <text evidence="1">The sequence shown here is derived from an EMBL/GenBank/DDBJ whole genome shotgun (WGS) entry which is preliminary data.</text>
</comment>
<dbReference type="Gene3D" id="3.30.1240.20">
    <property type="match status" value="1"/>
</dbReference>
<dbReference type="PANTHER" id="PTHR10000:SF8">
    <property type="entry name" value="HAD SUPERFAMILY HYDROLASE-LIKE, TYPE 3"/>
    <property type="match status" value="1"/>
</dbReference>
<proteinExistence type="predicted"/>
<sequence length="240" mass="26915">MPARHFFFDLDNTLTRSKSHIAPEHTSILKKLISLADVIVVSGHAEKDIKAHLEGVSGFYTMGQNGNVAKMPDGTIIWERKLSPDQVEAIHRFIAKARTHLAYKVENENDIIEDRGAQIAFSLIGHHLNQDIKDAFDPDHAKRKKLLEDLVADVAELRDKHKVDVLIAGTTNLDIIEYGKNKGFNIAAFIEKIGWKKEDCIYIGDALFPGGNDETVIGIIPTHAVKDYRETYTYLSSILI</sequence>
<dbReference type="NCBIfam" id="TIGR01484">
    <property type="entry name" value="HAD-SF-IIB"/>
    <property type="match status" value="1"/>
</dbReference>
<dbReference type="GO" id="GO:0016791">
    <property type="term" value="F:phosphatase activity"/>
    <property type="evidence" value="ECO:0007669"/>
    <property type="project" value="TreeGrafter"/>
</dbReference>
<name>A0A1F6ETG9_9BACT</name>
<gene>
    <name evidence="1" type="ORF">A3B35_00840</name>
</gene>
<reference evidence="1 2" key="1">
    <citation type="journal article" date="2016" name="Nat. Commun.">
        <title>Thousands of microbial genomes shed light on interconnected biogeochemical processes in an aquifer system.</title>
        <authorList>
            <person name="Anantharaman K."/>
            <person name="Brown C.T."/>
            <person name="Hug L.A."/>
            <person name="Sharon I."/>
            <person name="Castelle C.J."/>
            <person name="Probst A.J."/>
            <person name="Thomas B.C."/>
            <person name="Singh A."/>
            <person name="Wilkins M.J."/>
            <person name="Karaoz U."/>
            <person name="Brodie E.L."/>
            <person name="Williams K.H."/>
            <person name="Hubbard S.S."/>
            <person name="Banfield J.F."/>
        </authorList>
    </citation>
    <scope>NUCLEOTIDE SEQUENCE [LARGE SCALE GENOMIC DNA]</scope>
</reference>
<dbReference type="Gene3D" id="3.40.50.1000">
    <property type="entry name" value="HAD superfamily/HAD-like"/>
    <property type="match status" value="1"/>
</dbReference>
<dbReference type="Pfam" id="PF08282">
    <property type="entry name" value="Hydrolase_3"/>
    <property type="match status" value="1"/>
</dbReference>
<dbReference type="Proteomes" id="UP000177215">
    <property type="component" value="Unassembled WGS sequence"/>
</dbReference>
<dbReference type="GO" id="GO:0000287">
    <property type="term" value="F:magnesium ion binding"/>
    <property type="evidence" value="ECO:0007669"/>
    <property type="project" value="TreeGrafter"/>
</dbReference>